<reference evidence="2 3" key="1">
    <citation type="submission" date="2019-05" db="EMBL/GenBank/DDBJ databases">
        <title>Another draft genome of Portunus trituberculatus and its Hox gene families provides insights of decapod evolution.</title>
        <authorList>
            <person name="Jeong J.-H."/>
            <person name="Song I."/>
            <person name="Kim S."/>
            <person name="Choi T."/>
            <person name="Kim D."/>
            <person name="Ryu S."/>
            <person name="Kim W."/>
        </authorList>
    </citation>
    <scope>NUCLEOTIDE SEQUENCE [LARGE SCALE GENOMIC DNA]</scope>
    <source>
        <tissue evidence="2">Muscle</tissue>
    </source>
</reference>
<accession>A0A5B7J884</accession>
<evidence type="ECO:0000313" key="3">
    <source>
        <dbReference type="Proteomes" id="UP000324222"/>
    </source>
</evidence>
<evidence type="ECO:0000256" key="1">
    <source>
        <dbReference type="SAM" id="MobiDB-lite"/>
    </source>
</evidence>
<sequence length="114" mass="12754">MDREGQGREEPGSEWSVDIVKTPHSPPHCSLTLGLALGTLIRTQPRPRCLQTASDDVNDLVMRRVLLCELEKMSGGDYTRDISTTKFKLLLLLLAASRCLHHGRRQSSHSMNKS</sequence>
<protein>
    <submittedName>
        <fullName evidence="2">Uncharacterized protein</fullName>
    </submittedName>
</protein>
<feature type="compositionally biased region" description="Basic and acidic residues" evidence="1">
    <location>
        <begin position="1"/>
        <end position="11"/>
    </location>
</feature>
<evidence type="ECO:0000313" key="2">
    <source>
        <dbReference type="EMBL" id="MPC88604.1"/>
    </source>
</evidence>
<proteinExistence type="predicted"/>
<dbReference type="EMBL" id="VSRR010078295">
    <property type="protein sequence ID" value="MPC88604.1"/>
    <property type="molecule type" value="Genomic_DNA"/>
</dbReference>
<feature type="region of interest" description="Disordered" evidence="1">
    <location>
        <begin position="1"/>
        <end position="21"/>
    </location>
</feature>
<dbReference type="AlphaFoldDB" id="A0A5B7J884"/>
<dbReference type="Proteomes" id="UP000324222">
    <property type="component" value="Unassembled WGS sequence"/>
</dbReference>
<comment type="caution">
    <text evidence="2">The sequence shown here is derived from an EMBL/GenBank/DDBJ whole genome shotgun (WGS) entry which is preliminary data.</text>
</comment>
<gene>
    <name evidence="2" type="ORF">E2C01_083519</name>
</gene>
<name>A0A5B7J884_PORTR</name>
<keyword evidence="3" id="KW-1185">Reference proteome</keyword>
<organism evidence="2 3">
    <name type="scientific">Portunus trituberculatus</name>
    <name type="common">Swimming crab</name>
    <name type="synonym">Neptunus trituberculatus</name>
    <dbReference type="NCBI Taxonomy" id="210409"/>
    <lineage>
        <taxon>Eukaryota</taxon>
        <taxon>Metazoa</taxon>
        <taxon>Ecdysozoa</taxon>
        <taxon>Arthropoda</taxon>
        <taxon>Crustacea</taxon>
        <taxon>Multicrustacea</taxon>
        <taxon>Malacostraca</taxon>
        <taxon>Eumalacostraca</taxon>
        <taxon>Eucarida</taxon>
        <taxon>Decapoda</taxon>
        <taxon>Pleocyemata</taxon>
        <taxon>Brachyura</taxon>
        <taxon>Eubrachyura</taxon>
        <taxon>Portunoidea</taxon>
        <taxon>Portunidae</taxon>
        <taxon>Portuninae</taxon>
        <taxon>Portunus</taxon>
    </lineage>
</organism>